<proteinExistence type="predicted"/>
<comment type="caution">
    <text evidence="1">The sequence shown here is derived from an EMBL/GenBank/DDBJ whole genome shotgun (WGS) entry which is preliminary data.</text>
</comment>
<protein>
    <submittedName>
        <fullName evidence="1">Uncharacterized protein</fullName>
    </submittedName>
</protein>
<dbReference type="EMBL" id="CAVMJV010000014">
    <property type="protein sequence ID" value="CAK5050454.1"/>
    <property type="molecule type" value="Genomic_DNA"/>
</dbReference>
<name>A0ACB0YK14_MELEN</name>
<organism evidence="1 2">
    <name type="scientific">Meloidogyne enterolobii</name>
    <name type="common">Root-knot nematode worm</name>
    <name type="synonym">Meloidogyne mayaguensis</name>
    <dbReference type="NCBI Taxonomy" id="390850"/>
    <lineage>
        <taxon>Eukaryota</taxon>
        <taxon>Metazoa</taxon>
        <taxon>Ecdysozoa</taxon>
        <taxon>Nematoda</taxon>
        <taxon>Chromadorea</taxon>
        <taxon>Rhabditida</taxon>
        <taxon>Tylenchina</taxon>
        <taxon>Tylenchomorpha</taxon>
        <taxon>Tylenchoidea</taxon>
        <taxon>Meloidogynidae</taxon>
        <taxon>Meloidogyninae</taxon>
        <taxon>Meloidogyne</taxon>
    </lineage>
</organism>
<gene>
    <name evidence="1" type="ORF">MENTE1834_LOCUS13312</name>
</gene>
<evidence type="ECO:0000313" key="1">
    <source>
        <dbReference type="EMBL" id="CAK5050454.1"/>
    </source>
</evidence>
<keyword evidence="2" id="KW-1185">Reference proteome</keyword>
<reference evidence="1" key="1">
    <citation type="submission" date="2023-11" db="EMBL/GenBank/DDBJ databases">
        <authorList>
            <person name="Poullet M."/>
        </authorList>
    </citation>
    <scope>NUCLEOTIDE SEQUENCE</scope>
    <source>
        <strain evidence="1">E1834</strain>
    </source>
</reference>
<accession>A0ACB0YK14</accession>
<evidence type="ECO:0000313" key="2">
    <source>
        <dbReference type="Proteomes" id="UP001497535"/>
    </source>
</evidence>
<sequence>MNNLQNYFNLYIRPNLEANPFFKYVILVFSFLYSNQFLIC</sequence>
<dbReference type="Proteomes" id="UP001497535">
    <property type="component" value="Unassembled WGS sequence"/>
</dbReference>